<dbReference type="PRINTS" id="PR01607">
    <property type="entry name" value="APYRASEFAMLY"/>
</dbReference>
<dbReference type="Pfam" id="PF02872">
    <property type="entry name" value="5_nucleotid_C"/>
    <property type="match status" value="1"/>
</dbReference>
<protein>
    <recommendedName>
        <fullName evidence="1">5'-Nucleotidase C-terminal domain-containing protein</fullName>
    </recommendedName>
</protein>
<gene>
    <name evidence="2" type="ORF">GO816_18475</name>
</gene>
<dbReference type="OrthoDB" id="4762412at2"/>
<dbReference type="RefSeq" id="WP_157543436.1">
    <property type="nucleotide sequence ID" value="NZ_WQLA01000008.1"/>
</dbReference>
<dbReference type="InterPro" id="IPR036907">
    <property type="entry name" value="5'-Nucleotdase_C_sf"/>
</dbReference>
<reference evidence="2 3" key="1">
    <citation type="submission" date="2019-12" db="EMBL/GenBank/DDBJ databases">
        <title>Mucilaginibacter sp. HME9299 genome sequencing and assembly.</title>
        <authorList>
            <person name="Kang H."/>
            <person name="Kim H."/>
            <person name="Joh K."/>
        </authorList>
    </citation>
    <scope>NUCLEOTIDE SEQUENCE [LARGE SCALE GENOMIC DNA]</scope>
    <source>
        <strain evidence="2 3">HME9299</strain>
    </source>
</reference>
<dbReference type="InterPro" id="IPR008334">
    <property type="entry name" value="5'-Nucleotdase_C"/>
</dbReference>
<dbReference type="PANTHER" id="PTHR11575:SF24">
    <property type="entry name" value="5'-NUCLEOTIDASE"/>
    <property type="match status" value="1"/>
</dbReference>
<proteinExistence type="predicted"/>
<organism evidence="2 3">
    <name type="scientific">Mucilaginibacter aquatilis</name>
    <dbReference type="NCBI Taxonomy" id="1517760"/>
    <lineage>
        <taxon>Bacteria</taxon>
        <taxon>Pseudomonadati</taxon>
        <taxon>Bacteroidota</taxon>
        <taxon>Sphingobacteriia</taxon>
        <taxon>Sphingobacteriales</taxon>
        <taxon>Sphingobacteriaceae</taxon>
        <taxon>Mucilaginibacter</taxon>
    </lineage>
</organism>
<dbReference type="PANTHER" id="PTHR11575">
    <property type="entry name" value="5'-NUCLEOTIDASE-RELATED"/>
    <property type="match status" value="1"/>
</dbReference>
<sequence length="247" mass="27162">MKIFKPLLYLAILATFFGCGKRYSIVRSARGEYHIDSTLTLDSGIVKTYLPYKRKMEAQMNAVLGESAVALEKERGTESLLGNFYADAVASEARKLFSFDFTIPTTKGGLRNEIPKGKITLSTIFELMPFENELVLLKLKGTDVQQLLNFIAASNGQPVSGLQMTISDKKPVNLLINGKPFNVADTYTVLTSDYLANGGDNTKGLATPLERKTIGLRVRDALVNYVKNQTASGKVINAQLDGRIKEN</sequence>
<name>A0A6I4IRM5_9SPHI</name>
<accession>A0A6I4IRM5</accession>
<dbReference type="Gene3D" id="3.90.780.10">
    <property type="entry name" value="5'-Nucleotidase, C-terminal domain"/>
    <property type="match status" value="1"/>
</dbReference>
<dbReference type="Proteomes" id="UP000434850">
    <property type="component" value="Unassembled WGS sequence"/>
</dbReference>
<dbReference type="GO" id="GO:0008768">
    <property type="term" value="F:UDP-sugar diphosphatase activity"/>
    <property type="evidence" value="ECO:0007669"/>
    <property type="project" value="TreeGrafter"/>
</dbReference>
<keyword evidence="3" id="KW-1185">Reference proteome</keyword>
<dbReference type="AlphaFoldDB" id="A0A6I4IRM5"/>
<evidence type="ECO:0000313" key="3">
    <source>
        <dbReference type="Proteomes" id="UP000434850"/>
    </source>
</evidence>
<dbReference type="GO" id="GO:0008253">
    <property type="term" value="F:5'-nucleotidase activity"/>
    <property type="evidence" value="ECO:0007669"/>
    <property type="project" value="TreeGrafter"/>
</dbReference>
<dbReference type="GO" id="GO:0030288">
    <property type="term" value="C:outer membrane-bounded periplasmic space"/>
    <property type="evidence" value="ECO:0007669"/>
    <property type="project" value="TreeGrafter"/>
</dbReference>
<evidence type="ECO:0000259" key="1">
    <source>
        <dbReference type="Pfam" id="PF02872"/>
    </source>
</evidence>
<dbReference type="PROSITE" id="PS51257">
    <property type="entry name" value="PROKAR_LIPOPROTEIN"/>
    <property type="match status" value="1"/>
</dbReference>
<feature type="domain" description="5'-Nucleotidase C-terminal" evidence="1">
    <location>
        <begin position="69"/>
        <end position="204"/>
    </location>
</feature>
<dbReference type="EMBL" id="WQLA01000008">
    <property type="protein sequence ID" value="MVN93124.1"/>
    <property type="molecule type" value="Genomic_DNA"/>
</dbReference>
<comment type="caution">
    <text evidence="2">The sequence shown here is derived from an EMBL/GenBank/DDBJ whole genome shotgun (WGS) entry which is preliminary data.</text>
</comment>
<evidence type="ECO:0000313" key="2">
    <source>
        <dbReference type="EMBL" id="MVN93124.1"/>
    </source>
</evidence>
<dbReference type="SUPFAM" id="SSF55816">
    <property type="entry name" value="5'-nucleotidase (syn. UDP-sugar hydrolase), C-terminal domain"/>
    <property type="match status" value="1"/>
</dbReference>
<dbReference type="GO" id="GO:0009166">
    <property type="term" value="P:nucleotide catabolic process"/>
    <property type="evidence" value="ECO:0007669"/>
    <property type="project" value="InterPro"/>
</dbReference>
<dbReference type="InterPro" id="IPR006179">
    <property type="entry name" value="5_nucleotidase/apyrase"/>
</dbReference>